<evidence type="ECO:0008006" key="2">
    <source>
        <dbReference type="Google" id="ProtNLM"/>
    </source>
</evidence>
<accession>A0A0F9JUH4</accession>
<evidence type="ECO:0000313" key="1">
    <source>
        <dbReference type="EMBL" id="KKM66141.1"/>
    </source>
</evidence>
<dbReference type="AlphaFoldDB" id="A0A0F9JUH4"/>
<dbReference type="Pfam" id="PF13578">
    <property type="entry name" value="Methyltransf_24"/>
    <property type="match status" value="1"/>
</dbReference>
<dbReference type="EMBL" id="LAZR01010592">
    <property type="protein sequence ID" value="KKM66141.1"/>
    <property type="molecule type" value="Genomic_DNA"/>
</dbReference>
<name>A0A0F9JUH4_9ZZZZ</name>
<protein>
    <recommendedName>
        <fullName evidence="2">Class I SAM-dependent methyltransferase</fullName>
    </recommendedName>
</protein>
<gene>
    <name evidence="1" type="ORF">LCGC14_1484170</name>
</gene>
<sequence>MHPCTTPTSQVAGERARAEIANWLICLGRQACPLGSWAMVEVGVKQGQLAEMLLCWDSRLSYTGVDRWCPPSPIEPYVLTGDPAAMATMEDHEGWYQDATERLRLYSSRATLHRTDSVSAAKTTTVDATTLVFLDADHTERARHADLEAWAPAVQPGGFLAGGLWRSSFGGQGCERAVRRFLIDHSWKCCVQHGPSQTWAIQKPRDEWSAQI</sequence>
<proteinExistence type="predicted"/>
<organism evidence="1">
    <name type="scientific">marine sediment metagenome</name>
    <dbReference type="NCBI Taxonomy" id="412755"/>
    <lineage>
        <taxon>unclassified sequences</taxon>
        <taxon>metagenomes</taxon>
        <taxon>ecological metagenomes</taxon>
    </lineage>
</organism>
<dbReference type="InterPro" id="IPR029063">
    <property type="entry name" value="SAM-dependent_MTases_sf"/>
</dbReference>
<reference evidence="1" key="1">
    <citation type="journal article" date="2015" name="Nature">
        <title>Complex archaea that bridge the gap between prokaryotes and eukaryotes.</title>
        <authorList>
            <person name="Spang A."/>
            <person name="Saw J.H."/>
            <person name="Jorgensen S.L."/>
            <person name="Zaremba-Niedzwiedzka K."/>
            <person name="Martijn J."/>
            <person name="Lind A.E."/>
            <person name="van Eijk R."/>
            <person name="Schleper C."/>
            <person name="Guy L."/>
            <person name="Ettema T.J."/>
        </authorList>
    </citation>
    <scope>NUCLEOTIDE SEQUENCE</scope>
</reference>
<dbReference type="Gene3D" id="3.40.50.150">
    <property type="entry name" value="Vaccinia Virus protein VP39"/>
    <property type="match status" value="1"/>
</dbReference>
<comment type="caution">
    <text evidence="1">The sequence shown here is derived from an EMBL/GenBank/DDBJ whole genome shotgun (WGS) entry which is preliminary data.</text>
</comment>